<proteinExistence type="predicted"/>
<dbReference type="KEGG" id="cliz:G7Y31_11735"/>
<feature type="region of interest" description="Disordered" evidence="1">
    <location>
        <begin position="41"/>
        <end position="61"/>
    </location>
</feature>
<name>A0A7T0PBY7_9CORY</name>
<dbReference type="PROSITE" id="PS51257">
    <property type="entry name" value="PROKAR_LIPOPROTEIN"/>
    <property type="match status" value="1"/>
</dbReference>
<feature type="signal peptide" evidence="2">
    <location>
        <begin position="1"/>
        <end position="18"/>
    </location>
</feature>
<accession>A0A7T0PBY7</accession>
<gene>
    <name evidence="3" type="ORF">G7Y31_11735</name>
</gene>
<dbReference type="EMBL" id="CP064954">
    <property type="protein sequence ID" value="QPK79142.1"/>
    <property type="molecule type" value="Genomic_DNA"/>
</dbReference>
<evidence type="ECO:0000313" key="4">
    <source>
        <dbReference type="Proteomes" id="UP000594681"/>
    </source>
</evidence>
<keyword evidence="4" id="KW-1185">Reference proteome</keyword>
<evidence type="ECO:0000256" key="1">
    <source>
        <dbReference type="SAM" id="MobiDB-lite"/>
    </source>
</evidence>
<feature type="chain" id="PRO_5032392502" evidence="2">
    <location>
        <begin position="19"/>
        <end position="216"/>
    </location>
</feature>
<reference evidence="3 4" key="1">
    <citation type="submission" date="2020-11" db="EMBL/GenBank/DDBJ databases">
        <title>Corynebacterium sp. ZJ-599.</title>
        <authorList>
            <person name="Zhou J."/>
        </authorList>
    </citation>
    <scope>NUCLEOTIDE SEQUENCE [LARGE SCALE GENOMIC DNA]</scope>
    <source>
        <strain evidence="3 4">ZJ-599</strain>
    </source>
</reference>
<evidence type="ECO:0000313" key="3">
    <source>
        <dbReference type="EMBL" id="QPK79142.1"/>
    </source>
</evidence>
<dbReference type="Proteomes" id="UP000594681">
    <property type="component" value="Chromosome"/>
</dbReference>
<dbReference type="RefSeq" id="WP_165009349.1">
    <property type="nucleotide sequence ID" value="NZ_CP064954.1"/>
</dbReference>
<keyword evidence="2" id="KW-0732">Signal</keyword>
<protein>
    <submittedName>
        <fullName evidence="3">Uncharacterized protein</fullName>
    </submittedName>
</protein>
<evidence type="ECO:0000256" key="2">
    <source>
        <dbReference type="SAM" id="SignalP"/>
    </source>
</evidence>
<sequence length="216" mass="22823">MQKFRTLAILGAASLALAACSPGNESPSTVTVTATPTETTTSAAASASAAPTSSASETAGSTTAAASGSAAHLINASGLRSNLTQAGYDCIDVDECVRSVGDAFLVIDFDEDSIESKIKNAGDNLEELADTLISDIGVALGSRDYGGTTWTEIKDWSLDHLEGGKTTLGRVELDHENSWAKHQRADYHHDHEMKPDDHPHDAYSSDYEAEFKFLSL</sequence>
<dbReference type="AlphaFoldDB" id="A0A7T0PBY7"/>
<organism evidence="3 4">
    <name type="scientific">Corynebacterium lizhenjunii</name>
    <dbReference type="NCBI Taxonomy" id="2709394"/>
    <lineage>
        <taxon>Bacteria</taxon>
        <taxon>Bacillati</taxon>
        <taxon>Actinomycetota</taxon>
        <taxon>Actinomycetes</taxon>
        <taxon>Mycobacteriales</taxon>
        <taxon>Corynebacteriaceae</taxon>
        <taxon>Corynebacterium</taxon>
    </lineage>
</organism>